<comment type="caution">
    <text evidence="1">The sequence shown here is derived from an EMBL/GenBank/DDBJ whole genome shotgun (WGS) entry which is preliminary data.</text>
</comment>
<evidence type="ECO:0000313" key="1">
    <source>
        <dbReference type="EMBL" id="KAK3743079.1"/>
    </source>
</evidence>
<sequence>MARTARSTVYQEDAMSRGATFKEGLGLMRCYYSSLLYHPNPRGKRRTPSVRQQQLDRYGAMIHRGTVQTFDDI</sequence>
<gene>
    <name evidence="1" type="ORF">RRG08_063942</name>
</gene>
<proteinExistence type="predicted"/>
<dbReference type="AlphaFoldDB" id="A0AAE0YG90"/>
<keyword evidence="2" id="KW-1185">Reference proteome</keyword>
<accession>A0AAE0YG90</accession>
<evidence type="ECO:0000313" key="2">
    <source>
        <dbReference type="Proteomes" id="UP001283361"/>
    </source>
</evidence>
<protein>
    <submittedName>
        <fullName evidence="1">Uncharacterized protein</fullName>
    </submittedName>
</protein>
<dbReference type="Proteomes" id="UP001283361">
    <property type="component" value="Unassembled WGS sequence"/>
</dbReference>
<reference evidence="1" key="1">
    <citation type="journal article" date="2023" name="G3 (Bethesda)">
        <title>A reference genome for the long-term kleptoplast-retaining sea slug Elysia crispata morphotype clarki.</title>
        <authorList>
            <person name="Eastman K.E."/>
            <person name="Pendleton A.L."/>
            <person name="Shaikh M.A."/>
            <person name="Suttiyut T."/>
            <person name="Ogas R."/>
            <person name="Tomko P."/>
            <person name="Gavelis G."/>
            <person name="Widhalm J.R."/>
            <person name="Wisecaver J.H."/>
        </authorList>
    </citation>
    <scope>NUCLEOTIDE SEQUENCE</scope>
    <source>
        <strain evidence="1">ECLA1</strain>
    </source>
</reference>
<organism evidence="1 2">
    <name type="scientific">Elysia crispata</name>
    <name type="common">lettuce slug</name>
    <dbReference type="NCBI Taxonomy" id="231223"/>
    <lineage>
        <taxon>Eukaryota</taxon>
        <taxon>Metazoa</taxon>
        <taxon>Spiralia</taxon>
        <taxon>Lophotrochozoa</taxon>
        <taxon>Mollusca</taxon>
        <taxon>Gastropoda</taxon>
        <taxon>Heterobranchia</taxon>
        <taxon>Euthyneura</taxon>
        <taxon>Panpulmonata</taxon>
        <taxon>Sacoglossa</taxon>
        <taxon>Placobranchoidea</taxon>
        <taxon>Plakobranchidae</taxon>
        <taxon>Elysia</taxon>
    </lineage>
</organism>
<dbReference type="EMBL" id="JAWDGP010006323">
    <property type="protein sequence ID" value="KAK3743079.1"/>
    <property type="molecule type" value="Genomic_DNA"/>
</dbReference>
<name>A0AAE0YG90_9GAST</name>